<dbReference type="EMBL" id="SRYA01000007">
    <property type="protein sequence ID" value="TGY97471.1"/>
    <property type="molecule type" value="Genomic_DNA"/>
</dbReference>
<organism evidence="1 2">
    <name type="scientific">Petralouisia muris</name>
    <dbReference type="NCBI Taxonomy" id="3032872"/>
    <lineage>
        <taxon>Bacteria</taxon>
        <taxon>Bacillati</taxon>
        <taxon>Bacillota</taxon>
        <taxon>Clostridia</taxon>
        <taxon>Lachnospirales</taxon>
        <taxon>Lachnospiraceae</taxon>
        <taxon>Petralouisia</taxon>
    </lineage>
</organism>
<proteinExistence type="predicted"/>
<sequence>MERNGFLINKKIHQYILPGVLMTVAMQLGNVVDGMIVGNLLGAEAMAAIEISMPVLLLLQMTALMLAMGGAAEAAVFLGKRDMEKASGVFTASLAAGLAVSVLFALFTPILPGPAAMLLAGNEDLAALAQPYIMVNFAGIPILTVAIIFCYFMNADNHPQLGSALFIIANVVNLALDVVFIQNFHMGMAGSALSTVIGYLAGMVTVVIYFSSKQRMLHLRKLDKKAFHYVRLSMKAGIPSAAFTLMSALKSVIVNSAIVRILGNDPMAVYSVCANAVLIAELCVGGMIGLVQNIAGILYGERDFYGIRTLCKRVLTYSYMAIVILMVIFFAVPGVIAGLFGITEGHMLALCEASLRIFACSFPFYVYNKFLISYYQTILQPGLSTVVTVLQGFVVIMPLTLAGIFFWGLPGVCLMAVVSEAVTILLASFWRIAGQRRGKFEPGGVYMLPQIMDETSLDCSVESNLEEVIAFREKLFAFCADNHISEREATILGLAVEEIAANIVQYGYRGGQRNYMDISFTIQDEKYILRIRDDGIPFNPLEYVPQKEEEVTVGGIGLLKKITSDFQYMRVLNMNNTVVKLNIRKN</sequence>
<evidence type="ECO:0000313" key="1">
    <source>
        <dbReference type="EMBL" id="TGY97471.1"/>
    </source>
</evidence>
<evidence type="ECO:0000313" key="2">
    <source>
        <dbReference type="Proteomes" id="UP000304953"/>
    </source>
</evidence>
<protein>
    <submittedName>
        <fullName evidence="1">Uncharacterized protein</fullName>
    </submittedName>
</protein>
<comment type="caution">
    <text evidence="1">The sequence shown here is derived from an EMBL/GenBank/DDBJ whole genome shotgun (WGS) entry which is preliminary data.</text>
</comment>
<keyword evidence="2" id="KW-1185">Reference proteome</keyword>
<accession>A0AC61RZW9</accession>
<reference evidence="1" key="1">
    <citation type="submission" date="2019-04" db="EMBL/GenBank/DDBJ databases">
        <title>Microbes associate with the intestines of laboratory mice.</title>
        <authorList>
            <person name="Navarre W."/>
            <person name="Wong E."/>
            <person name="Huang K."/>
            <person name="Tropini C."/>
            <person name="Ng K."/>
            <person name="Yu B."/>
        </authorList>
    </citation>
    <scope>NUCLEOTIDE SEQUENCE</scope>
    <source>
        <strain evidence="1">NM01_1-7b</strain>
    </source>
</reference>
<dbReference type="Proteomes" id="UP000304953">
    <property type="component" value="Unassembled WGS sequence"/>
</dbReference>
<name>A0AC61RZW9_9FIRM</name>
<gene>
    <name evidence="1" type="ORF">E5329_04845</name>
</gene>